<gene>
    <name evidence="1" type="ORF">MTR67_012904</name>
</gene>
<accession>A0AAF0QGJ0</accession>
<dbReference type="Proteomes" id="UP001234989">
    <property type="component" value="Chromosome 3"/>
</dbReference>
<evidence type="ECO:0000313" key="2">
    <source>
        <dbReference type="Proteomes" id="UP001234989"/>
    </source>
</evidence>
<organism evidence="1 2">
    <name type="scientific">Solanum verrucosum</name>
    <dbReference type="NCBI Taxonomy" id="315347"/>
    <lineage>
        <taxon>Eukaryota</taxon>
        <taxon>Viridiplantae</taxon>
        <taxon>Streptophyta</taxon>
        <taxon>Embryophyta</taxon>
        <taxon>Tracheophyta</taxon>
        <taxon>Spermatophyta</taxon>
        <taxon>Magnoliopsida</taxon>
        <taxon>eudicotyledons</taxon>
        <taxon>Gunneridae</taxon>
        <taxon>Pentapetalae</taxon>
        <taxon>asterids</taxon>
        <taxon>lamiids</taxon>
        <taxon>Solanales</taxon>
        <taxon>Solanaceae</taxon>
        <taxon>Solanoideae</taxon>
        <taxon>Solaneae</taxon>
        <taxon>Solanum</taxon>
    </lineage>
</organism>
<sequence>MEGLNNMIMTTKLNRWPRGFDVARTGGGSIEITHLQYANDTLILYDSDEDKFKPLRVIFWCFLKGFMVYTLTRGKASYTLLMLCKIWRTLNAILGGEIGDLPSIYLGIPLGAKFLPSELWNSVIKKCGKKLARWKTRLNKIRRKFLWQGNSEMKGYNFSDSWKETRGIRNQESENSECFFCGETAETVNYLFLHCKVTEQLWRIFLNLEGILWTMPGKITNNPELGGWEEAGVQRKAEING</sequence>
<proteinExistence type="predicted"/>
<keyword evidence="2" id="KW-1185">Reference proteome</keyword>
<dbReference type="AlphaFoldDB" id="A0AAF0QGJ0"/>
<evidence type="ECO:0000313" key="1">
    <source>
        <dbReference type="EMBL" id="WMV19519.1"/>
    </source>
</evidence>
<evidence type="ECO:0008006" key="3">
    <source>
        <dbReference type="Google" id="ProtNLM"/>
    </source>
</evidence>
<reference evidence="1" key="1">
    <citation type="submission" date="2023-08" db="EMBL/GenBank/DDBJ databases">
        <title>A de novo genome assembly of Solanum verrucosum Schlechtendal, a Mexican diploid species geographically isolated from the other diploid A-genome species in potato relatives.</title>
        <authorList>
            <person name="Hosaka K."/>
        </authorList>
    </citation>
    <scope>NUCLEOTIDE SEQUENCE</scope>
    <source>
        <tissue evidence="1">Young leaves</tissue>
    </source>
</reference>
<dbReference type="EMBL" id="CP133614">
    <property type="protein sequence ID" value="WMV19519.1"/>
    <property type="molecule type" value="Genomic_DNA"/>
</dbReference>
<name>A0AAF0QGJ0_SOLVR</name>
<protein>
    <recommendedName>
        <fullName evidence="3">Reverse transcriptase zinc-binding domain-containing protein</fullName>
    </recommendedName>
</protein>